<feature type="transmembrane region" description="Helical" evidence="1">
    <location>
        <begin position="90"/>
        <end position="110"/>
    </location>
</feature>
<evidence type="ECO:0000313" key="2">
    <source>
        <dbReference type="EMBL" id="MFC0212081.1"/>
    </source>
</evidence>
<dbReference type="EMBL" id="JBHLWN010000025">
    <property type="protein sequence ID" value="MFC0212081.1"/>
    <property type="molecule type" value="Genomic_DNA"/>
</dbReference>
<comment type="caution">
    <text evidence="2">The sequence shown here is derived from an EMBL/GenBank/DDBJ whole genome shotgun (WGS) entry which is preliminary data.</text>
</comment>
<organism evidence="2 3">
    <name type="scientific">Paenibacillus chartarius</name>
    <dbReference type="NCBI Taxonomy" id="747481"/>
    <lineage>
        <taxon>Bacteria</taxon>
        <taxon>Bacillati</taxon>
        <taxon>Bacillota</taxon>
        <taxon>Bacilli</taxon>
        <taxon>Bacillales</taxon>
        <taxon>Paenibacillaceae</taxon>
        <taxon>Paenibacillus</taxon>
    </lineage>
</organism>
<evidence type="ECO:0000313" key="3">
    <source>
        <dbReference type="Proteomes" id="UP001589776"/>
    </source>
</evidence>
<reference evidence="2 3" key="1">
    <citation type="submission" date="2024-09" db="EMBL/GenBank/DDBJ databases">
        <authorList>
            <person name="Sun Q."/>
            <person name="Mori K."/>
        </authorList>
    </citation>
    <scope>NUCLEOTIDE SEQUENCE [LARGE SCALE GENOMIC DNA]</scope>
    <source>
        <strain evidence="2 3">CCM 7759</strain>
    </source>
</reference>
<name>A0ABV6DHG4_9BACL</name>
<dbReference type="NCBIfam" id="TIGR02876">
    <property type="entry name" value="spore_yqfD"/>
    <property type="match status" value="1"/>
</dbReference>
<keyword evidence="1" id="KW-0812">Transmembrane</keyword>
<protein>
    <submittedName>
        <fullName evidence="2">Sporulation protein YqfD</fullName>
    </submittedName>
</protein>
<sequence length="393" mass="44330">MQSKLLFFVRGYVRMDIRGNGVVELLNRAAVQRIAVWEVKRIDKHAVSLYMPLHEALRLRPLLRETGCRMRVRERFGFPFMTGMLWRRKFFAVGLAGFIAGIILLSSLVWRVGVEGNQTIATDQIIKAAREIGIKPWQWKSKLGEPDELSRQLHLRLPGTAWVGVEVKGTHVLIKVVEAQLPDQRELVGPRHLVSAKNAMITQIFAEKGLPVVQPNRYVRKGDILITGILGDEENQQTVAATGVVRGLVWYTSSIEVPMVQRSKVYTGESKDRHFFVVGNRGIQLTGYGKVPFAQSETVADRTQWQLGPIPLPFGWLRERVYAVDTAERTIDAAEAHNIALERGRSQTIAAAGPDAMIRSEKILHEKTENGKVYMEVHFEVEENIAIEQSIVP</sequence>
<dbReference type="InterPro" id="IPR010690">
    <property type="entry name" value="YqfD"/>
</dbReference>
<keyword evidence="1" id="KW-1133">Transmembrane helix</keyword>
<evidence type="ECO:0000256" key="1">
    <source>
        <dbReference type="SAM" id="Phobius"/>
    </source>
</evidence>
<dbReference type="Pfam" id="PF06898">
    <property type="entry name" value="YqfD"/>
    <property type="match status" value="1"/>
</dbReference>
<dbReference type="Proteomes" id="UP001589776">
    <property type="component" value="Unassembled WGS sequence"/>
</dbReference>
<proteinExistence type="predicted"/>
<dbReference type="PIRSF" id="PIRSF029895">
    <property type="entry name" value="SpoIV"/>
    <property type="match status" value="1"/>
</dbReference>
<keyword evidence="1" id="KW-0472">Membrane</keyword>
<gene>
    <name evidence="2" type="primary">yqfD</name>
    <name evidence="2" type="ORF">ACFFK0_06370</name>
</gene>
<dbReference type="RefSeq" id="WP_377469153.1">
    <property type="nucleotide sequence ID" value="NZ_JBHLWN010000025.1"/>
</dbReference>
<keyword evidence="3" id="KW-1185">Reference proteome</keyword>
<accession>A0ABV6DHG4</accession>